<dbReference type="Gene3D" id="1.20.1270.50">
    <property type="entry name" value="Glycoside hydrolase family 38, central domain"/>
    <property type="match status" value="1"/>
</dbReference>
<dbReference type="Gene3D" id="2.70.98.30">
    <property type="entry name" value="Golgi alpha-mannosidase II, domain 4"/>
    <property type="match status" value="1"/>
</dbReference>
<dbReference type="GO" id="GO:0006013">
    <property type="term" value="P:mannose metabolic process"/>
    <property type="evidence" value="ECO:0007669"/>
    <property type="project" value="InterPro"/>
</dbReference>
<keyword evidence="9 10" id="KW-0326">Glycosidase</keyword>
<keyword evidence="7" id="KW-1015">Disulfide bond</keyword>
<evidence type="ECO:0000256" key="8">
    <source>
        <dbReference type="ARBA" id="ARBA00023180"/>
    </source>
</evidence>
<evidence type="ECO:0000256" key="5">
    <source>
        <dbReference type="ARBA" id="ARBA00022801"/>
    </source>
</evidence>
<keyword evidence="13" id="KW-1185">Reference proteome</keyword>
<dbReference type="InterPro" id="IPR037094">
    <property type="entry name" value="Glyco_hydro_38_cen_sf"/>
</dbReference>
<dbReference type="FunFam" id="2.60.40.1180:FF:000082">
    <property type="entry name" value="Alpha-mannosidase"/>
    <property type="match status" value="1"/>
</dbReference>
<dbReference type="OrthoDB" id="2016903at2759"/>
<dbReference type="GO" id="GO:0046872">
    <property type="term" value="F:metal ion binding"/>
    <property type="evidence" value="ECO:0007669"/>
    <property type="project" value="UniProtKB-KW"/>
</dbReference>
<dbReference type="EMBL" id="KN716328">
    <property type="protein sequence ID" value="KJH46910.1"/>
    <property type="molecule type" value="Genomic_DNA"/>
</dbReference>
<keyword evidence="5 10" id="KW-0378">Hydrolase</keyword>
<dbReference type="InterPro" id="IPR011682">
    <property type="entry name" value="Glyco_hydro_38_C"/>
</dbReference>
<protein>
    <recommendedName>
        <fullName evidence="3 10">Alpha-mannosidase</fullName>
        <ecNumber evidence="10">3.2.1.-</ecNumber>
    </recommendedName>
</protein>
<evidence type="ECO:0000256" key="7">
    <source>
        <dbReference type="ARBA" id="ARBA00023157"/>
    </source>
</evidence>
<dbReference type="Gene3D" id="3.20.110.10">
    <property type="entry name" value="Glycoside hydrolase 38, N terminal domain"/>
    <property type="match status" value="1"/>
</dbReference>
<dbReference type="SUPFAM" id="SSF88713">
    <property type="entry name" value="Glycoside hydrolase/deacetylase"/>
    <property type="match status" value="1"/>
</dbReference>
<comment type="catalytic activity">
    <reaction evidence="1">
        <text>Hydrolysis of terminal, non-reducing alpha-D-mannose residues in alpha-D-mannosides.</text>
        <dbReference type="EC" id="3.2.1.24"/>
    </reaction>
</comment>
<dbReference type="CDD" id="cd10810">
    <property type="entry name" value="GH38N_AMII_LAM_like"/>
    <property type="match status" value="1"/>
</dbReference>
<organism evidence="12 13">
    <name type="scientific">Dictyocaulus viviparus</name>
    <name type="common">Bovine lungworm</name>
    <dbReference type="NCBI Taxonomy" id="29172"/>
    <lineage>
        <taxon>Eukaryota</taxon>
        <taxon>Metazoa</taxon>
        <taxon>Ecdysozoa</taxon>
        <taxon>Nematoda</taxon>
        <taxon>Chromadorea</taxon>
        <taxon>Rhabditida</taxon>
        <taxon>Rhabditina</taxon>
        <taxon>Rhabditomorpha</taxon>
        <taxon>Strongyloidea</taxon>
        <taxon>Metastrongylidae</taxon>
        <taxon>Dictyocaulus</taxon>
    </lineage>
</organism>
<dbReference type="Gene3D" id="2.60.40.1360">
    <property type="match status" value="1"/>
</dbReference>
<keyword evidence="8" id="KW-0325">Glycoprotein</keyword>
<accession>A0A0D8XQW5</accession>
<dbReference type="Pfam" id="PF17677">
    <property type="entry name" value="Glyco_hydro38C2"/>
    <property type="match status" value="1"/>
</dbReference>
<dbReference type="InterPro" id="IPR000602">
    <property type="entry name" value="Glyco_hydro_38_N"/>
</dbReference>
<dbReference type="InterPro" id="IPR027291">
    <property type="entry name" value="Glyco_hydro_38_N_sf"/>
</dbReference>
<dbReference type="PANTHER" id="PTHR11607:SF3">
    <property type="entry name" value="LYSOSOMAL ALPHA-MANNOSIDASE"/>
    <property type="match status" value="1"/>
</dbReference>
<evidence type="ECO:0000313" key="12">
    <source>
        <dbReference type="EMBL" id="KJH46910.1"/>
    </source>
</evidence>
<dbReference type="InterPro" id="IPR011013">
    <property type="entry name" value="Gal_mutarotase_sf_dom"/>
</dbReference>
<dbReference type="InterPro" id="IPR011330">
    <property type="entry name" value="Glyco_hydro/deAcase_b/a-brl"/>
</dbReference>
<dbReference type="InterPro" id="IPR041147">
    <property type="entry name" value="GH38_C"/>
</dbReference>
<reference evidence="13" key="2">
    <citation type="journal article" date="2016" name="Sci. Rep.">
        <title>Dictyocaulus viviparus genome, variome and transcriptome elucidate lungworm biology and support future intervention.</title>
        <authorList>
            <person name="McNulty S.N."/>
            <person name="Strube C."/>
            <person name="Rosa B.A."/>
            <person name="Martin J.C."/>
            <person name="Tyagi R."/>
            <person name="Choi Y.J."/>
            <person name="Wang Q."/>
            <person name="Hallsworth Pepin K."/>
            <person name="Zhang X."/>
            <person name="Ozersky P."/>
            <person name="Wilson R.K."/>
            <person name="Sternberg P.W."/>
            <person name="Gasser R.B."/>
            <person name="Mitreva M."/>
        </authorList>
    </citation>
    <scope>NUCLEOTIDE SEQUENCE [LARGE SCALE GENOMIC DNA]</scope>
    <source>
        <strain evidence="13">HannoverDv2000</strain>
    </source>
</reference>
<evidence type="ECO:0000259" key="11">
    <source>
        <dbReference type="SMART" id="SM00872"/>
    </source>
</evidence>
<comment type="similarity">
    <text evidence="2 10">Belongs to the glycosyl hydrolase 38 family.</text>
</comment>
<dbReference type="SMART" id="SM00872">
    <property type="entry name" value="Alpha-mann_mid"/>
    <property type="match status" value="1"/>
</dbReference>
<dbReference type="GO" id="GO:0004559">
    <property type="term" value="F:alpha-mannosidase activity"/>
    <property type="evidence" value="ECO:0007669"/>
    <property type="project" value="UniProtKB-EC"/>
</dbReference>
<dbReference type="GO" id="GO:0030246">
    <property type="term" value="F:carbohydrate binding"/>
    <property type="evidence" value="ECO:0007669"/>
    <property type="project" value="InterPro"/>
</dbReference>
<evidence type="ECO:0000256" key="3">
    <source>
        <dbReference type="ARBA" id="ARBA00012752"/>
    </source>
</evidence>
<gene>
    <name evidence="12" type="ORF">DICVIV_06990</name>
</gene>
<evidence type="ECO:0000256" key="9">
    <source>
        <dbReference type="ARBA" id="ARBA00023295"/>
    </source>
</evidence>
<dbReference type="SUPFAM" id="SSF88688">
    <property type="entry name" value="Families 57/38 glycoside transferase middle domain"/>
    <property type="match status" value="1"/>
</dbReference>
<dbReference type="Pfam" id="PF01074">
    <property type="entry name" value="Glyco_hydro_38N"/>
    <property type="match status" value="1"/>
</dbReference>
<dbReference type="Gene3D" id="2.60.40.1180">
    <property type="entry name" value="Golgi alpha-mannosidase II"/>
    <property type="match status" value="1"/>
</dbReference>
<evidence type="ECO:0000256" key="10">
    <source>
        <dbReference type="RuleBase" id="RU361199"/>
    </source>
</evidence>
<comment type="cofactor">
    <cofactor evidence="10">
        <name>Zn(2+)</name>
        <dbReference type="ChEBI" id="CHEBI:29105"/>
    </cofactor>
    <text evidence="10">Binds 1 zinc ion per subunit.</text>
</comment>
<keyword evidence="4 10" id="KW-0479">Metal-binding</keyword>
<dbReference type="InterPro" id="IPR050843">
    <property type="entry name" value="Glycosyl_Hydrlase_38"/>
</dbReference>
<evidence type="ECO:0000313" key="13">
    <source>
        <dbReference type="Proteomes" id="UP000053766"/>
    </source>
</evidence>
<dbReference type="AlphaFoldDB" id="A0A0D8XQW5"/>
<evidence type="ECO:0000256" key="2">
    <source>
        <dbReference type="ARBA" id="ARBA00009792"/>
    </source>
</evidence>
<proteinExistence type="inferred from homology"/>
<evidence type="ECO:0000256" key="4">
    <source>
        <dbReference type="ARBA" id="ARBA00022723"/>
    </source>
</evidence>
<dbReference type="EC" id="3.2.1.-" evidence="10"/>
<dbReference type="Proteomes" id="UP000053766">
    <property type="component" value="Unassembled WGS sequence"/>
</dbReference>
<dbReference type="PANTHER" id="PTHR11607">
    <property type="entry name" value="ALPHA-MANNOSIDASE"/>
    <property type="match status" value="1"/>
</dbReference>
<dbReference type="FunFam" id="2.70.98.30:FF:000003">
    <property type="entry name" value="Alpha-mannosidase"/>
    <property type="match status" value="1"/>
</dbReference>
<sequence>MVCNEWSKDKGVINVHLIPHTHDDLGWIKTVDQYYYGAKPSLVPVGVQYIYNTVINELEKNPERRFSFAETGFLWKWYNDHDDFEKHKLQKLVKTGQIELIGGGWAQNDEATSHYIDIVDQMTLGLKKLEQLFGECGKPSVAWQIDPFGHSKEQANLFSLMGYTSLFFARLHYLEKELRLKNKTLEFLWNSSDDLKTQIFTGIFFQNNYGPPDGLCFDTLCYDDPIMDNPDMEDYNLHRKISTFVAHVKNQTNYGIRVFYSTPSCYVKGVAESFSTRLPTKNDDFFPYASSSHSYWTGYFTSRPTFKRMIREASSILQLCKQLDALADLGPEDFANVETMAQASALVQHHDAVTGTAREHVTRDYEKQLYKSIQEGEMLINDYLKKVYPKKGAKPPKHVLCPLLNETICQPLRCSDESTFAVTIFNSNSRQFSGLVRVPYYSKQAIVIDSKGDRIPVQRQVFVQLMKTFKVSSLNTNHRAPYELIIPVEIGALGYATYIVDNSTSIEDGLLSTVVEKRTNTYHKFRQEFFYYQGIMNGTQPSGAYVFRPDGEAIAIGCAKLEVVKGPLVSEVRQTFNSWVSQIIRLKKSAKHIEFDWIIGPIPKEYRNAVTKEVITRYITDINHGGIFYTDSNGRQMIRRQKKFNPSFEYVDSEPISGNYYPITNRVYINNDNKQLSVLTDRSEGVTSVDGGLEIMLHRRCLVDDHWGVGEALDELGDGKGLVVRGVHYVVLGSAKNTAMIHRPLAIDIFHDPYLTFTQVKNVSEYMRSYKMEYSAMRRSLPESIHLMTLEKWHRRSLLVRLEHIFEAHEIFNSSKSVVVDLKNLFTSFKVVKATELMLAANRNINSTIRKPNYDFDNLTVTLKPMEIRTFKLEVDWI</sequence>
<dbReference type="FunFam" id="1.20.1270.50:FF:000003">
    <property type="entry name" value="Alpha-mannosidase"/>
    <property type="match status" value="1"/>
</dbReference>
<keyword evidence="6 10" id="KW-0862">Zinc</keyword>
<dbReference type="SUPFAM" id="SSF74650">
    <property type="entry name" value="Galactose mutarotase-like"/>
    <property type="match status" value="1"/>
</dbReference>
<dbReference type="InterPro" id="IPR013780">
    <property type="entry name" value="Glyco_hydro_b"/>
</dbReference>
<dbReference type="Pfam" id="PF09261">
    <property type="entry name" value="Alpha-mann_mid"/>
    <property type="match status" value="1"/>
</dbReference>
<dbReference type="FunFam" id="1.20.1270.50:FF:000002">
    <property type="entry name" value="Alpha-mannosidase"/>
    <property type="match status" value="1"/>
</dbReference>
<dbReference type="InterPro" id="IPR028995">
    <property type="entry name" value="Glyco_hydro_57/38_cen_sf"/>
</dbReference>
<dbReference type="STRING" id="29172.A0A0D8XQW5"/>
<evidence type="ECO:0000256" key="1">
    <source>
        <dbReference type="ARBA" id="ARBA00000365"/>
    </source>
</evidence>
<dbReference type="Pfam" id="PF07748">
    <property type="entry name" value="Glyco_hydro_38C"/>
    <property type="match status" value="1"/>
</dbReference>
<dbReference type="GO" id="GO:0005764">
    <property type="term" value="C:lysosome"/>
    <property type="evidence" value="ECO:0007669"/>
    <property type="project" value="TreeGrafter"/>
</dbReference>
<name>A0A0D8XQW5_DICVI</name>
<feature type="domain" description="Glycoside hydrolase family 38 central" evidence="11">
    <location>
        <begin position="294"/>
        <end position="369"/>
    </location>
</feature>
<reference evidence="12 13" key="1">
    <citation type="submission" date="2013-11" db="EMBL/GenBank/DDBJ databases">
        <title>Draft genome of the bovine lungworm Dictyocaulus viviparus.</title>
        <authorList>
            <person name="Mitreva M."/>
        </authorList>
    </citation>
    <scope>NUCLEOTIDE SEQUENCE [LARGE SCALE GENOMIC DNA]</scope>
    <source>
        <strain evidence="12 13">HannoverDv2000</strain>
    </source>
</reference>
<dbReference type="InterPro" id="IPR015341">
    <property type="entry name" value="Glyco_hydro_38_cen"/>
</dbReference>
<evidence type="ECO:0000256" key="6">
    <source>
        <dbReference type="ARBA" id="ARBA00022833"/>
    </source>
</evidence>